<comment type="caution">
    <text evidence="3">The sequence shown here is derived from an EMBL/GenBank/DDBJ whole genome shotgun (WGS) entry which is preliminary data.</text>
</comment>
<feature type="domain" description="Potassium channel" evidence="2">
    <location>
        <begin position="95"/>
        <end position="164"/>
    </location>
</feature>
<accession>A0A3S0KCL0</accession>
<dbReference type="GO" id="GO:0034220">
    <property type="term" value="P:monoatomic ion transmembrane transport"/>
    <property type="evidence" value="ECO:0007669"/>
    <property type="project" value="UniProtKB-KW"/>
</dbReference>
<reference evidence="3 4" key="1">
    <citation type="submission" date="2018-12" db="EMBL/GenBank/DDBJ databases">
        <title>Deinococcus radiophilus ATCC 27603 genome sequencing and assembly.</title>
        <authorList>
            <person name="Maclea K.S."/>
            <person name="Maynard C.R."/>
        </authorList>
    </citation>
    <scope>NUCLEOTIDE SEQUENCE [LARGE SCALE GENOMIC DNA]</scope>
    <source>
        <strain evidence="3 4">ATCC 27603</strain>
    </source>
</reference>
<proteinExistence type="predicted"/>
<evidence type="ECO:0000313" key="4">
    <source>
        <dbReference type="Proteomes" id="UP000277766"/>
    </source>
</evidence>
<feature type="transmembrane region" description="Helical" evidence="1">
    <location>
        <begin position="143"/>
        <end position="164"/>
    </location>
</feature>
<feature type="transmembrane region" description="Helical" evidence="1">
    <location>
        <begin position="70"/>
        <end position="93"/>
    </location>
</feature>
<keyword evidence="3" id="KW-0813">Transport</keyword>
<keyword evidence="3" id="KW-0406">Ion transport</keyword>
<organism evidence="3 4">
    <name type="scientific">Deinococcus radiophilus</name>
    <dbReference type="NCBI Taxonomy" id="32062"/>
    <lineage>
        <taxon>Bacteria</taxon>
        <taxon>Thermotogati</taxon>
        <taxon>Deinococcota</taxon>
        <taxon>Deinococci</taxon>
        <taxon>Deinococcales</taxon>
        <taxon>Deinococcaceae</taxon>
        <taxon>Deinococcus</taxon>
    </lineage>
</organism>
<protein>
    <submittedName>
        <fullName evidence="3">Two pore domain potassium channel family protein</fullName>
    </submittedName>
</protein>
<name>A0A3S0KCL0_9DEIO</name>
<feature type="transmembrane region" description="Helical" evidence="1">
    <location>
        <begin position="16"/>
        <end position="34"/>
    </location>
</feature>
<gene>
    <name evidence="3" type="ORF">EJ104_06060</name>
</gene>
<keyword evidence="3" id="KW-0407">Ion channel</keyword>
<dbReference type="OrthoDB" id="3422146at2"/>
<keyword evidence="4" id="KW-1185">Reference proteome</keyword>
<keyword evidence="1" id="KW-0812">Transmembrane</keyword>
<evidence type="ECO:0000256" key="1">
    <source>
        <dbReference type="SAM" id="Phobius"/>
    </source>
</evidence>
<dbReference type="Proteomes" id="UP000277766">
    <property type="component" value="Unassembled WGS sequence"/>
</dbReference>
<keyword evidence="1" id="KW-0472">Membrane</keyword>
<dbReference type="InterPro" id="IPR013099">
    <property type="entry name" value="K_chnl_dom"/>
</dbReference>
<keyword evidence="1" id="KW-1133">Transmembrane helix</keyword>
<dbReference type="Pfam" id="PF07885">
    <property type="entry name" value="Ion_trans_2"/>
    <property type="match status" value="1"/>
</dbReference>
<dbReference type="RefSeq" id="WP_126351869.1">
    <property type="nucleotide sequence ID" value="NZ_RXPE01000009.1"/>
</dbReference>
<dbReference type="SUPFAM" id="SSF81324">
    <property type="entry name" value="Voltage-gated potassium channels"/>
    <property type="match status" value="1"/>
</dbReference>
<evidence type="ECO:0000313" key="3">
    <source>
        <dbReference type="EMBL" id="RTR27746.1"/>
    </source>
</evidence>
<dbReference type="EMBL" id="RXPE01000009">
    <property type="protein sequence ID" value="RTR27746.1"/>
    <property type="molecule type" value="Genomic_DNA"/>
</dbReference>
<dbReference type="Gene3D" id="1.10.287.70">
    <property type="match status" value="1"/>
</dbReference>
<evidence type="ECO:0000259" key="2">
    <source>
        <dbReference type="Pfam" id="PF07885"/>
    </source>
</evidence>
<sequence>MSTDTSLFTALEALRPWLGLAGLGLLLFALLDLLTTSLQMGEGPLTRAIYRGTTRLLHALRRRRDRREVLAWNPIWMVMGTFISWFVLTWLGWTLLFWSQADLVTWAEDEQPASLTDTAYFVGYTLTTLGLGDLHAKTSGWRLLTPLAALNGFFLLTFAITFLTPIASSRSERRQVSLRIFRAGPTPQAFVLTGLNDHPHGLAGLLHDLSGDLIRLDAQHRSALFLHSFYDHYAEVDPHLQLAVLGEALLIAQYGLKDGPPKGLQAVRDSVEGLIWSFYEVQDRGQSPLPPLSLEPLRQQGVNVVDAAEFQAALEREQEFRRGLYDMATTAGWPAEKVTGSGD</sequence>
<dbReference type="AlphaFoldDB" id="A0A3S0KCL0"/>